<dbReference type="Proteomes" id="UP000068243">
    <property type="component" value="Unassembled WGS sequence"/>
</dbReference>
<dbReference type="InterPro" id="IPR052061">
    <property type="entry name" value="PTE-AB_protein"/>
</dbReference>
<dbReference type="VEuPathDB" id="FungiDB:ASPNIDRAFT2_1188668"/>
<comment type="caution">
    <text evidence="3">The sequence shown here is derived from an EMBL/GenBank/DDBJ whole genome shotgun (WGS) entry which is preliminary data.</text>
</comment>
<organism evidence="3 4">
    <name type="scientific">Aspergillus niger</name>
    <dbReference type="NCBI Taxonomy" id="5061"/>
    <lineage>
        <taxon>Eukaryota</taxon>
        <taxon>Fungi</taxon>
        <taxon>Dikarya</taxon>
        <taxon>Ascomycota</taxon>
        <taxon>Pezizomycotina</taxon>
        <taxon>Eurotiomycetes</taxon>
        <taxon>Eurotiomycetidae</taxon>
        <taxon>Eurotiales</taxon>
        <taxon>Aspergillaceae</taxon>
        <taxon>Aspergillus</taxon>
        <taxon>Aspergillus subgen. Circumdati</taxon>
    </lineage>
</organism>
<dbReference type="InterPro" id="IPR001279">
    <property type="entry name" value="Metallo-B-lactamas"/>
</dbReference>
<dbReference type="Gene3D" id="3.10.129.10">
    <property type="entry name" value="Hotdog Thioesterase"/>
    <property type="match status" value="1"/>
</dbReference>
<evidence type="ECO:0000259" key="2">
    <source>
        <dbReference type="Pfam" id="PF12706"/>
    </source>
</evidence>
<dbReference type="Gene3D" id="3.60.15.10">
    <property type="entry name" value="Ribonuclease Z/Hydroxyacylglutathione hydrolase-like"/>
    <property type="match status" value="1"/>
</dbReference>
<protein>
    <submittedName>
        <fullName evidence="3">Thioesterase family protein</fullName>
    </submittedName>
</protein>
<dbReference type="VEuPathDB" id="FungiDB:M747DRAFT_283299"/>
<dbReference type="InterPro" id="IPR036866">
    <property type="entry name" value="RibonucZ/Hydroxyglut_hydro"/>
</dbReference>
<reference evidence="4" key="1">
    <citation type="journal article" date="2016" name="Genome Announc.">
        <title>Draft genome sequence of Aspergillus niger strain An76.</title>
        <authorList>
            <person name="Gong W."/>
            <person name="Cheng Z."/>
            <person name="Zhang H."/>
            <person name="Liu L."/>
            <person name="Gao P."/>
            <person name="Wang L."/>
        </authorList>
    </citation>
    <scope>NUCLEOTIDE SEQUENCE [LARGE SCALE GENOMIC DNA]</scope>
    <source>
        <strain evidence="4">An76</strain>
    </source>
</reference>
<gene>
    <name evidence="3" type="ORF">ABL_04271</name>
</gene>
<dbReference type="InterPro" id="IPR029069">
    <property type="entry name" value="HotDog_dom_sf"/>
</dbReference>
<dbReference type="PANTHER" id="PTHR47260">
    <property type="entry name" value="UPF0644 PROTEIN PB2B4.06"/>
    <property type="match status" value="1"/>
</dbReference>
<dbReference type="VEuPathDB" id="FungiDB:M747DRAFT_371982"/>
<evidence type="ECO:0000259" key="1">
    <source>
        <dbReference type="Pfam" id="PF03061"/>
    </source>
</evidence>
<feature type="domain" description="Metallo-beta-lactamase" evidence="2">
    <location>
        <begin position="314"/>
        <end position="531"/>
    </location>
</feature>
<dbReference type="SUPFAM" id="SSF56281">
    <property type="entry name" value="Metallo-hydrolase/oxidoreductase"/>
    <property type="match status" value="1"/>
</dbReference>
<evidence type="ECO:0000313" key="4">
    <source>
        <dbReference type="Proteomes" id="UP000068243"/>
    </source>
</evidence>
<dbReference type="VEuPathDB" id="FungiDB:An08g03040"/>
<dbReference type="OrthoDB" id="506431at2759"/>
<sequence>MPPVPTMLGSTIMARAVAHALPLSRLPPTFSALCRGISLSQSLAHRVYSTASAEAASLPSQAPPTRSRFRRFVGFTTLAVVAFTAGLTYQTSKSVSRMMTLSLATDEETLSAFVPHDEFSKEVNDYIRNHPLAVSLRNDPAFTESRPHMKIPEKLRARTLTGGTLAGPDKIVAPPLVFCEEGGKSLVSIFYLGPNLCGHPGIVHGGLLATLLDEAMGRCCFPALPNNVGVTANLNLDYRKPAMAGNYAVLRAETVKVEGRKAWVEGRIETLPEDGKEPVVLVEAKALFIEPKQAAPNFLHAGDHVHLGPGVSSTRKTNPAVDLEELPRIDLVLLSHYHGDHFDQKVEASLRRDLPIVTTPHAKSILTSKGEDSFTRVSSVEVYEQLTVDIKHNQNDAQRQRRPKLRITGMPGKHIPVGKPLEKLNELVGAIPPTNGWMLELGYGDNNDNADSFTSGYRIYISGDTLMFDDLKEIPRRYAGQPIDLMLVHLGGTTVPSPSMLPLAMMVTMDAKQGVELIKLIRPQVTIPIHYDDYDVFASSLDDFRAQVQAAGLDGEVVYLDRGDEYQFRVL</sequence>
<dbReference type="VEuPathDB" id="FungiDB:ATCC64974_103990"/>
<dbReference type="CDD" id="cd03443">
    <property type="entry name" value="PaaI_thioesterase"/>
    <property type="match status" value="1"/>
</dbReference>
<dbReference type="SUPFAM" id="SSF54637">
    <property type="entry name" value="Thioesterase/thiol ester dehydrase-isomerase"/>
    <property type="match status" value="1"/>
</dbReference>
<dbReference type="VEuPathDB" id="FungiDB:ASPNIDRAFT2_38455"/>
<evidence type="ECO:0000313" key="3">
    <source>
        <dbReference type="EMBL" id="GAQ41600.1"/>
    </source>
</evidence>
<dbReference type="VEuPathDB" id="FungiDB:An08g03030"/>
<dbReference type="AlphaFoldDB" id="A0A117DZV8"/>
<feature type="domain" description="Thioesterase" evidence="1">
    <location>
        <begin position="201"/>
        <end position="270"/>
    </location>
</feature>
<dbReference type="PANTHER" id="PTHR47260:SF7">
    <property type="entry name" value="THIOESTERASE FAMILY PROTEIN (AFU_ORTHOLOGUE AFUA_1G10800)"/>
    <property type="match status" value="1"/>
</dbReference>
<dbReference type="InterPro" id="IPR006683">
    <property type="entry name" value="Thioestr_dom"/>
</dbReference>
<dbReference type="VEuPathDB" id="FungiDB:ATCC64974_104000"/>
<accession>A0A117DZV8</accession>
<dbReference type="Pfam" id="PF03061">
    <property type="entry name" value="4HBT"/>
    <property type="match status" value="1"/>
</dbReference>
<dbReference type="EMBL" id="BCMY01000006">
    <property type="protein sequence ID" value="GAQ41600.1"/>
    <property type="molecule type" value="Genomic_DNA"/>
</dbReference>
<dbReference type="PaxDb" id="5061-CADANGAP00006499"/>
<proteinExistence type="predicted"/>
<name>A0A117DZV8_ASPNG</name>
<dbReference type="Pfam" id="PF12706">
    <property type="entry name" value="Lactamase_B_2"/>
    <property type="match status" value="1"/>
</dbReference>